<evidence type="ECO:0000313" key="2">
    <source>
        <dbReference type="EMBL" id="JAD33934.1"/>
    </source>
</evidence>
<evidence type="ECO:0000256" key="1">
    <source>
        <dbReference type="SAM" id="MobiDB-lite"/>
    </source>
</evidence>
<organism evidence="2">
    <name type="scientific">Arundo donax</name>
    <name type="common">Giant reed</name>
    <name type="synonym">Donax arundinaceus</name>
    <dbReference type="NCBI Taxonomy" id="35708"/>
    <lineage>
        <taxon>Eukaryota</taxon>
        <taxon>Viridiplantae</taxon>
        <taxon>Streptophyta</taxon>
        <taxon>Embryophyta</taxon>
        <taxon>Tracheophyta</taxon>
        <taxon>Spermatophyta</taxon>
        <taxon>Magnoliopsida</taxon>
        <taxon>Liliopsida</taxon>
        <taxon>Poales</taxon>
        <taxon>Poaceae</taxon>
        <taxon>PACMAD clade</taxon>
        <taxon>Arundinoideae</taxon>
        <taxon>Arundineae</taxon>
        <taxon>Arundo</taxon>
    </lineage>
</organism>
<dbReference type="EMBL" id="GBRH01263961">
    <property type="protein sequence ID" value="JAD33934.1"/>
    <property type="molecule type" value="Transcribed_RNA"/>
</dbReference>
<protein>
    <submittedName>
        <fullName evidence="2">Uncharacterized protein</fullName>
    </submittedName>
</protein>
<dbReference type="AlphaFoldDB" id="A0A0A8Z3G4"/>
<reference evidence="2" key="1">
    <citation type="submission" date="2014-09" db="EMBL/GenBank/DDBJ databases">
        <authorList>
            <person name="Magalhaes I.L.F."/>
            <person name="Oliveira U."/>
            <person name="Santos F.R."/>
            <person name="Vidigal T.H.D.A."/>
            <person name="Brescovit A.D."/>
            <person name="Santos A.J."/>
        </authorList>
    </citation>
    <scope>NUCLEOTIDE SEQUENCE</scope>
    <source>
        <tissue evidence="2">Shoot tissue taken approximately 20 cm above the soil surface</tissue>
    </source>
</reference>
<reference evidence="2" key="2">
    <citation type="journal article" date="2015" name="Data Brief">
        <title>Shoot transcriptome of the giant reed, Arundo donax.</title>
        <authorList>
            <person name="Barrero R.A."/>
            <person name="Guerrero F.D."/>
            <person name="Moolhuijzen P."/>
            <person name="Goolsby J.A."/>
            <person name="Tidwell J."/>
            <person name="Bellgard S.E."/>
            <person name="Bellgard M.I."/>
        </authorList>
    </citation>
    <scope>NUCLEOTIDE SEQUENCE</scope>
    <source>
        <tissue evidence="2">Shoot tissue taken approximately 20 cm above the soil surface</tissue>
    </source>
</reference>
<accession>A0A0A8Z3G4</accession>
<feature type="region of interest" description="Disordered" evidence="1">
    <location>
        <begin position="16"/>
        <end position="60"/>
    </location>
</feature>
<sequence length="60" mass="6596">MADRNRWHRLRGELRSSSITTSGRAARFRSRMSRQRPTAIAAGCRSPPRGASATTASRAP</sequence>
<proteinExistence type="predicted"/>
<name>A0A0A8Z3G4_ARUDO</name>